<dbReference type="PANTHER" id="PTHR42978:SF6">
    <property type="entry name" value="QUORUM-QUENCHING LACTONASE YTNP-RELATED"/>
    <property type="match status" value="1"/>
</dbReference>
<dbReference type="InterPro" id="IPR036866">
    <property type="entry name" value="RibonucZ/Hydroxyglut_hydro"/>
</dbReference>
<dbReference type="PROSITE" id="PS51318">
    <property type="entry name" value="TAT"/>
    <property type="match status" value="1"/>
</dbReference>
<reference evidence="8" key="1">
    <citation type="submission" date="2016-08" db="EMBL/GenBank/DDBJ databases">
        <authorList>
            <person name="Varghese N."/>
            <person name="Submissions Spin"/>
        </authorList>
    </citation>
    <scope>NUCLEOTIDE SEQUENCE [LARGE SCALE GENOMIC DNA]</scope>
    <source>
        <strain evidence="8">ERR11</strain>
    </source>
</reference>
<evidence type="ECO:0000256" key="2">
    <source>
        <dbReference type="ARBA" id="ARBA00022723"/>
    </source>
</evidence>
<dbReference type="Gene3D" id="3.60.15.10">
    <property type="entry name" value="Ribonuclease Z/Hydroxyacylglutathione hydrolase-like"/>
    <property type="match status" value="1"/>
</dbReference>
<dbReference type="EMBL" id="FMAI01000025">
    <property type="protein sequence ID" value="SCB54295.1"/>
    <property type="molecule type" value="Genomic_DNA"/>
</dbReference>
<evidence type="ECO:0000256" key="5">
    <source>
        <dbReference type="SAM" id="SignalP"/>
    </source>
</evidence>
<keyword evidence="3" id="KW-0378">Hydrolase</keyword>
<proteinExistence type="inferred from homology"/>
<name>A0A1C3XQ63_9BRAD</name>
<evidence type="ECO:0000259" key="6">
    <source>
        <dbReference type="SMART" id="SM00849"/>
    </source>
</evidence>
<dbReference type="InterPro" id="IPR051013">
    <property type="entry name" value="MBL_superfamily_lactonases"/>
</dbReference>
<evidence type="ECO:0000256" key="1">
    <source>
        <dbReference type="ARBA" id="ARBA00007749"/>
    </source>
</evidence>
<dbReference type="InterPro" id="IPR001279">
    <property type="entry name" value="Metallo-B-lactamas"/>
</dbReference>
<dbReference type="InterPro" id="IPR006311">
    <property type="entry name" value="TAT_signal"/>
</dbReference>
<dbReference type="Pfam" id="PF00753">
    <property type="entry name" value="Lactamase_B"/>
    <property type="match status" value="1"/>
</dbReference>
<dbReference type="CDD" id="cd07720">
    <property type="entry name" value="OPHC2-like_MBL-fold"/>
    <property type="match status" value="1"/>
</dbReference>
<dbReference type="SMART" id="SM00849">
    <property type="entry name" value="Lactamase_B"/>
    <property type="match status" value="1"/>
</dbReference>
<dbReference type="GO" id="GO:0016787">
    <property type="term" value="F:hydrolase activity"/>
    <property type="evidence" value="ECO:0007669"/>
    <property type="project" value="UniProtKB-KW"/>
</dbReference>
<feature type="chain" id="PRO_5008686792" evidence="5">
    <location>
        <begin position="32"/>
        <end position="332"/>
    </location>
</feature>
<dbReference type="Proteomes" id="UP000199184">
    <property type="component" value="Unassembled WGS sequence"/>
</dbReference>
<evidence type="ECO:0000256" key="3">
    <source>
        <dbReference type="ARBA" id="ARBA00022801"/>
    </source>
</evidence>
<keyword evidence="5" id="KW-0732">Signal</keyword>
<dbReference type="AlphaFoldDB" id="A0A1C3XQ63"/>
<accession>A0A1C3XQ63</accession>
<sequence length="332" mass="35305">MTDLNRRHLLTGAAALGAAAVSGFGPTAANASVPPTGTQAPGFYRYKVGSYECTSINDGARTFPMPDKFVANIPKDEALAAGEAAYMPKGMVTIPFNPQLINTGSKLVLIDTGNGIANLEASKGAVGRTLQNLQAAGVDPKNVDVVLLSHMHGDHINGIRLADGALAFPNAEIMVPGKEWEFWASEENAAKAESNQALKNNFANVKKIFAGLESKVTKYEWGKEVAPGITSIATPGHAPGHTSFAVASGDAKVLIQSDVTNIPEFFLRNPDWHVIFDMDAGMAQATRHKFYDMAAAEKATVVGFHFTFPSVGHVVKDGAKYRLVPSAWNPTI</sequence>
<evidence type="ECO:0000313" key="7">
    <source>
        <dbReference type="EMBL" id="SCB54295.1"/>
    </source>
</evidence>
<evidence type="ECO:0000256" key="4">
    <source>
        <dbReference type="ARBA" id="ARBA00022833"/>
    </source>
</evidence>
<protein>
    <submittedName>
        <fullName evidence="7">Glyoxylase, beta-lactamase superfamily II</fullName>
    </submittedName>
</protein>
<feature type="domain" description="Metallo-beta-lactamase" evidence="6">
    <location>
        <begin position="95"/>
        <end position="305"/>
    </location>
</feature>
<dbReference type="GO" id="GO:0046872">
    <property type="term" value="F:metal ion binding"/>
    <property type="evidence" value="ECO:0007669"/>
    <property type="project" value="UniProtKB-KW"/>
</dbReference>
<feature type="signal peptide" evidence="5">
    <location>
        <begin position="1"/>
        <end position="31"/>
    </location>
</feature>
<evidence type="ECO:0000313" key="8">
    <source>
        <dbReference type="Proteomes" id="UP000199184"/>
    </source>
</evidence>
<comment type="similarity">
    <text evidence="1">Belongs to the metallo-beta-lactamase superfamily.</text>
</comment>
<dbReference type="PANTHER" id="PTHR42978">
    <property type="entry name" value="QUORUM-QUENCHING LACTONASE YTNP-RELATED-RELATED"/>
    <property type="match status" value="1"/>
</dbReference>
<keyword evidence="4" id="KW-0862">Zinc</keyword>
<keyword evidence="8" id="KW-1185">Reference proteome</keyword>
<dbReference type="SUPFAM" id="SSF56281">
    <property type="entry name" value="Metallo-hydrolase/oxidoreductase"/>
    <property type="match status" value="1"/>
</dbReference>
<organism evidence="7 8">
    <name type="scientific">Bradyrhizobium shewense</name>
    <dbReference type="NCBI Taxonomy" id="1761772"/>
    <lineage>
        <taxon>Bacteria</taxon>
        <taxon>Pseudomonadati</taxon>
        <taxon>Pseudomonadota</taxon>
        <taxon>Alphaproteobacteria</taxon>
        <taxon>Hyphomicrobiales</taxon>
        <taxon>Nitrobacteraceae</taxon>
        <taxon>Bradyrhizobium</taxon>
    </lineage>
</organism>
<dbReference type="RefSeq" id="WP_091965734.1">
    <property type="nucleotide sequence ID" value="NZ_FMAI01000025.1"/>
</dbReference>
<gene>
    <name evidence="7" type="ORF">GA0061098_102529</name>
</gene>
<keyword evidence="2" id="KW-0479">Metal-binding</keyword>